<sequence length="167" mass="19517">MELNHWYKLADAAEFVEEAPTINTAVANYLSNKPFMITELVNNTDVLKISFDGKKELYRLDELGQFSRQGYGDCWIYGNEYQYFTEVKDYEPEKEVEPVLEDLDYGCLVAREEDTDFLIRAKNLSEKQAEEWAAAWLHENTYDEVIVFKGISRFKLVKEPQVVKSSF</sequence>
<name>A0A2Z5ZDA5_9CAUD</name>
<reference evidence="1 2" key="1">
    <citation type="submission" date="2018-02" db="EMBL/GenBank/DDBJ databases">
        <title>Full genome sequencing of a novel polyvalent bacteriophage as one of T4-Family member.</title>
        <authorList>
            <person name="Kawasaki T."/>
            <person name="Saad A.M."/>
            <person name="Yamada T."/>
        </authorList>
    </citation>
    <scope>NUCLEOTIDE SEQUENCE [LARGE SCALE GENOMIC DNA]</scope>
    <source>
        <strain evidence="1 2">EcS1</strain>
    </source>
</reference>
<organism evidence="1 2">
    <name type="scientific">Escherichia phage EcS1</name>
    <dbReference type="NCBI Taxonomy" id="2083276"/>
    <lineage>
        <taxon>Viruses</taxon>
        <taxon>Duplodnaviria</taxon>
        <taxon>Heunggongvirae</taxon>
        <taxon>Uroviricota</taxon>
        <taxon>Caudoviricetes</taxon>
        <taxon>Pantevenvirales</taxon>
        <taxon>Straboviridae</taxon>
        <taxon>Tevenvirinae</taxon>
        <taxon>Kagamiyamavirus</taxon>
        <taxon>Kagamiyamavirus ecs1</taxon>
    </lineage>
</organism>
<protein>
    <submittedName>
        <fullName evidence="1">Uncharacterized protein</fullName>
    </submittedName>
</protein>
<dbReference type="KEGG" id="vg:65108412"/>
<dbReference type="EMBL" id="LC371242">
    <property type="protein sequence ID" value="BBC78273.1"/>
    <property type="molecule type" value="Genomic_DNA"/>
</dbReference>
<dbReference type="GeneID" id="65108412"/>
<dbReference type="RefSeq" id="YP_010090920.1">
    <property type="nucleotide sequence ID" value="NC_055721.1"/>
</dbReference>
<accession>A0A2Z5ZDA5</accession>
<evidence type="ECO:0000313" key="1">
    <source>
        <dbReference type="EMBL" id="BBC78273.1"/>
    </source>
</evidence>
<dbReference type="Proteomes" id="UP000250157">
    <property type="component" value="Segment"/>
</dbReference>
<proteinExistence type="predicted"/>
<evidence type="ECO:0000313" key="2">
    <source>
        <dbReference type="Proteomes" id="UP000250157"/>
    </source>
</evidence>
<keyword evidence="2" id="KW-1185">Reference proteome</keyword>